<protein>
    <submittedName>
        <fullName evidence="2">Conserved hypothetical integral membrane protein TIGR02206</fullName>
    </submittedName>
</protein>
<accession>A0A1I7MGC4</accession>
<keyword evidence="1" id="KW-0472">Membrane</keyword>
<dbReference type="Proteomes" id="UP000198881">
    <property type="component" value="Unassembled WGS sequence"/>
</dbReference>
<sequence length="257" mass="28103">MTPYGPEHLAVLVVIVVVGILAVVHARRVRGTPAEHRLTRGAGWLLLVVSLLWMAWGLLPQNWDIEQSLPFHFSDALRIITAIALITRAGWAVAVSFYWGLTLNLQSVLTPDLTYLGDPVLEFSLYWFLHAMVLWAPLVLVWGLGYRPTWRGYGAAFGIAVGWAGVAAVANAVTGANYAYLAHAPAGPSLLDVLGGWPWYIGVEFLLVGAVWALMTWPFTTTARTEHAPLADRWGLVRRRAIPAAAASPTTRAFARS</sequence>
<dbReference type="InterPro" id="IPR011737">
    <property type="entry name" value="CHP02206_TP0381"/>
</dbReference>
<dbReference type="Pfam" id="PF14808">
    <property type="entry name" value="TMEM164"/>
    <property type="match status" value="1"/>
</dbReference>
<name>A0A1I7MGC4_9MICC</name>
<evidence type="ECO:0000313" key="2">
    <source>
        <dbReference type="EMBL" id="SFV20987.1"/>
    </source>
</evidence>
<keyword evidence="1" id="KW-1133">Transmembrane helix</keyword>
<evidence type="ECO:0000313" key="3">
    <source>
        <dbReference type="Proteomes" id="UP000198881"/>
    </source>
</evidence>
<feature type="transmembrane region" description="Helical" evidence="1">
    <location>
        <begin position="42"/>
        <end position="59"/>
    </location>
</feature>
<evidence type="ECO:0000256" key="1">
    <source>
        <dbReference type="SAM" id="Phobius"/>
    </source>
</evidence>
<feature type="transmembrane region" description="Helical" evidence="1">
    <location>
        <begin position="125"/>
        <end position="144"/>
    </location>
</feature>
<dbReference type="NCBIfam" id="TIGR02206">
    <property type="entry name" value="intg_mem_TP0381"/>
    <property type="match status" value="1"/>
</dbReference>
<keyword evidence="1" id="KW-0812">Transmembrane</keyword>
<gene>
    <name evidence="2" type="ORF">SAMN04487966_102122</name>
</gene>
<dbReference type="EMBL" id="FPCG01000002">
    <property type="protein sequence ID" value="SFV20987.1"/>
    <property type="molecule type" value="Genomic_DNA"/>
</dbReference>
<feature type="transmembrane region" description="Helical" evidence="1">
    <location>
        <begin position="199"/>
        <end position="217"/>
    </location>
</feature>
<feature type="transmembrane region" description="Helical" evidence="1">
    <location>
        <begin position="79"/>
        <end position="101"/>
    </location>
</feature>
<dbReference type="AlphaFoldDB" id="A0A1I7MGC4"/>
<organism evidence="2 3">
    <name type="scientific">Micrococcus terreus</name>
    <dbReference type="NCBI Taxonomy" id="574650"/>
    <lineage>
        <taxon>Bacteria</taxon>
        <taxon>Bacillati</taxon>
        <taxon>Actinomycetota</taxon>
        <taxon>Actinomycetes</taxon>
        <taxon>Micrococcales</taxon>
        <taxon>Micrococcaceae</taxon>
        <taxon>Micrococcus</taxon>
    </lineage>
</organism>
<dbReference type="STRING" id="574650.SAMN04487966_102122"/>
<feature type="transmembrane region" description="Helical" evidence="1">
    <location>
        <begin position="156"/>
        <end position="179"/>
    </location>
</feature>
<keyword evidence="3" id="KW-1185">Reference proteome</keyword>
<reference evidence="2 3" key="1">
    <citation type="submission" date="2016-10" db="EMBL/GenBank/DDBJ databases">
        <authorList>
            <person name="de Groot N.N."/>
        </authorList>
    </citation>
    <scope>NUCLEOTIDE SEQUENCE [LARGE SCALE GENOMIC DNA]</scope>
    <source>
        <strain evidence="2 3">CGMCC 1.7054</strain>
    </source>
</reference>
<proteinExistence type="predicted"/>